<evidence type="ECO:0000313" key="3">
    <source>
        <dbReference type="EMBL" id="KAL1598944.1"/>
    </source>
</evidence>
<name>A0ABR3R3F1_9PLEO</name>
<dbReference type="PANTHER" id="PTHR43194">
    <property type="entry name" value="HYDROLASE ALPHA/BETA FOLD FAMILY"/>
    <property type="match status" value="1"/>
</dbReference>
<accession>A0ABR3R3F1</accession>
<proteinExistence type="predicted"/>
<dbReference type="EMBL" id="JAKJXO020000011">
    <property type="protein sequence ID" value="KAL1598944.1"/>
    <property type="molecule type" value="Genomic_DNA"/>
</dbReference>
<reference evidence="3 4" key="1">
    <citation type="submission" date="2024-02" db="EMBL/GenBank/DDBJ databases">
        <title>De novo assembly and annotation of 12 fungi associated with fruit tree decline syndrome in Ontario, Canada.</title>
        <authorList>
            <person name="Sulman M."/>
            <person name="Ellouze W."/>
            <person name="Ilyukhin E."/>
        </authorList>
    </citation>
    <scope>NUCLEOTIDE SEQUENCE [LARGE SCALE GENOMIC DNA]</scope>
    <source>
        <strain evidence="3 4">M42-189</strain>
    </source>
</reference>
<evidence type="ECO:0000256" key="1">
    <source>
        <dbReference type="SAM" id="MobiDB-lite"/>
    </source>
</evidence>
<feature type="region of interest" description="Disordered" evidence="1">
    <location>
        <begin position="10"/>
        <end position="31"/>
    </location>
</feature>
<evidence type="ECO:0000259" key="2">
    <source>
        <dbReference type="Pfam" id="PF12697"/>
    </source>
</evidence>
<dbReference type="InterPro" id="IPR000073">
    <property type="entry name" value="AB_hydrolase_1"/>
</dbReference>
<dbReference type="PANTHER" id="PTHR43194:SF2">
    <property type="entry name" value="PEROXISOMAL MEMBRANE PROTEIN LPX1"/>
    <property type="match status" value="1"/>
</dbReference>
<keyword evidence="4" id="KW-1185">Reference proteome</keyword>
<protein>
    <recommendedName>
        <fullName evidence="2">AB hydrolase-1 domain-containing protein</fullName>
    </recommendedName>
</protein>
<dbReference type="Gene3D" id="3.40.50.1820">
    <property type="entry name" value="alpha/beta hydrolase"/>
    <property type="match status" value="1"/>
</dbReference>
<organism evidence="3 4">
    <name type="scientific">Paraconiothyrium brasiliense</name>
    <dbReference type="NCBI Taxonomy" id="300254"/>
    <lineage>
        <taxon>Eukaryota</taxon>
        <taxon>Fungi</taxon>
        <taxon>Dikarya</taxon>
        <taxon>Ascomycota</taxon>
        <taxon>Pezizomycotina</taxon>
        <taxon>Dothideomycetes</taxon>
        <taxon>Pleosporomycetidae</taxon>
        <taxon>Pleosporales</taxon>
        <taxon>Massarineae</taxon>
        <taxon>Didymosphaeriaceae</taxon>
        <taxon>Paraconiothyrium</taxon>
    </lineage>
</organism>
<gene>
    <name evidence="3" type="ORF">SLS60_008089</name>
</gene>
<dbReference type="InterPro" id="IPR050228">
    <property type="entry name" value="Carboxylesterase_BioH"/>
</dbReference>
<feature type="domain" description="AB hydrolase-1" evidence="2">
    <location>
        <begin position="73"/>
        <end position="316"/>
    </location>
</feature>
<dbReference type="SUPFAM" id="SSF53474">
    <property type="entry name" value="alpha/beta-Hydrolases"/>
    <property type="match status" value="1"/>
</dbReference>
<sequence length="326" mass="34849">MSLSSKELILPRPGKASGAKEQSVPGPPESAFTNTFGTLLPPASYLHTTNGKAAYYDFPPSASGAGSAIPERVLLIHGVQTPALGLLPLARALQAPFPNTHFVLFDHWGHGLSDTPIAPHEPSLFHDLIDALLDQLKWPTVHLIGYSFGGALSPAYVVSRSARVQSFTLVAPAGLMQLSWLNAEEQRHVRGGGDETAAQKWVHRWLEGGELVVPKDWEDRVARGHVVAPALKAWQLREHSGHSASVLGIIRDGGVFDNQVTFAEAALTEIPSLAVLGELDDIVSAQALKDVGITNVVVVPKAGHGVVRESVPEVAAAITAFWKKLK</sequence>
<evidence type="ECO:0000313" key="4">
    <source>
        <dbReference type="Proteomes" id="UP001521785"/>
    </source>
</evidence>
<dbReference type="InterPro" id="IPR029058">
    <property type="entry name" value="AB_hydrolase_fold"/>
</dbReference>
<comment type="caution">
    <text evidence="3">The sequence shown here is derived from an EMBL/GenBank/DDBJ whole genome shotgun (WGS) entry which is preliminary data.</text>
</comment>
<dbReference type="Proteomes" id="UP001521785">
    <property type="component" value="Unassembled WGS sequence"/>
</dbReference>
<dbReference type="Pfam" id="PF12697">
    <property type="entry name" value="Abhydrolase_6"/>
    <property type="match status" value="1"/>
</dbReference>